<keyword evidence="6" id="KW-0769">Symport</keyword>
<dbReference type="PANTHER" id="PTHR42948:SF1">
    <property type="entry name" value="TRANSPORTER"/>
    <property type="match status" value="1"/>
</dbReference>
<keyword evidence="9" id="KW-1185">Reference proteome</keyword>
<accession>A0A8J6IYR8</accession>
<comment type="caution">
    <text evidence="8">The sequence shown here is derived from an EMBL/GenBank/DDBJ whole genome shotgun (WGS) entry which is preliminary data.</text>
</comment>
<evidence type="ECO:0000256" key="2">
    <source>
        <dbReference type="ARBA" id="ARBA00022448"/>
    </source>
</evidence>
<evidence type="ECO:0000256" key="4">
    <source>
        <dbReference type="ARBA" id="ARBA00022989"/>
    </source>
</evidence>
<feature type="transmembrane region" description="Helical" evidence="7">
    <location>
        <begin position="256"/>
        <end position="276"/>
    </location>
</feature>
<feature type="transmembrane region" description="Helical" evidence="7">
    <location>
        <begin position="174"/>
        <end position="191"/>
    </location>
</feature>
<dbReference type="PROSITE" id="PS50267">
    <property type="entry name" value="NA_NEUROTRAN_SYMP_3"/>
    <property type="match status" value="1"/>
</dbReference>
<keyword evidence="2 6" id="KW-0813">Transport</keyword>
<keyword evidence="5 7" id="KW-0472">Membrane</keyword>
<keyword evidence="4 7" id="KW-1133">Transmembrane helix</keyword>
<dbReference type="PRINTS" id="PR00176">
    <property type="entry name" value="NANEUSMPORT"/>
</dbReference>
<dbReference type="PROSITE" id="PS00610">
    <property type="entry name" value="NA_NEUROTRAN_SYMP_1"/>
    <property type="match status" value="1"/>
</dbReference>
<evidence type="ECO:0000256" key="1">
    <source>
        <dbReference type="ARBA" id="ARBA00004141"/>
    </source>
</evidence>
<evidence type="ECO:0000256" key="5">
    <source>
        <dbReference type="ARBA" id="ARBA00023136"/>
    </source>
</evidence>
<dbReference type="Pfam" id="PF00209">
    <property type="entry name" value="SNF"/>
    <property type="match status" value="2"/>
</dbReference>
<feature type="transmembrane region" description="Helical" evidence="7">
    <location>
        <begin position="135"/>
        <end position="162"/>
    </location>
</feature>
<organism evidence="8 9">
    <name type="scientific">Flintibacter faecis</name>
    <dbReference type="NCBI Taxonomy" id="2763047"/>
    <lineage>
        <taxon>Bacteria</taxon>
        <taxon>Bacillati</taxon>
        <taxon>Bacillota</taxon>
        <taxon>Clostridia</taxon>
        <taxon>Eubacteriales</taxon>
        <taxon>Flintibacter</taxon>
    </lineage>
</organism>
<feature type="transmembrane region" description="Helical" evidence="7">
    <location>
        <begin position="307"/>
        <end position="327"/>
    </location>
</feature>
<proteinExistence type="inferred from homology"/>
<evidence type="ECO:0000256" key="6">
    <source>
        <dbReference type="RuleBase" id="RU003732"/>
    </source>
</evidence>
<dbReference type="EMBL" id="JACOPN010000002">
    <property type="protein sequence ID" value="MBC5716473.1"/>
    <property type="molecule type" value="Genomic_DNA"/>
</dbReference>
<feature type="transmembrane region" description="Helical" evidence="7">
    <location>
        <begin position="427"/>
        <end position="455"/>
    </location>
</feature>
<dbReference type="RefSeq" id="WP_186877906.1">
    <property type="nucleotide sequence ID" value="NZ_JACOPN010000002.1"/>
</dbReference>
<evidence type="ECO:0000256" key="3">
    <source>
        <dbReference type="ARBA" id="ARBA00022692"/>
    </source>
</evidence>
<feature type="transmembrane region" description="Helical" evidence="7">
    <location>
        <begin position="12"/>
        <end position="32"/>
    </location>
</feature>
<gene>
    <name evidence="8" type="ORF">H8S55_03900</name>
</gene>
<dbReference type="Proteomes" id="UP000602260">
    <property type="component" value="Unassembled WGS sequence"/>
</dbReference>
<evidence type="ECO:0000256" key="7">
    <source>
        <dbReference type="SAM" id="Phobius"/>
    </source>
</evidence>
<dbReference type="CDD" id="cd10336">
    <property type="entry name" value="SLC6sbd_Tyt1-Like"/>
    <property type="match status" value="1"/>
</dbReference>
<dbReference type="InterPro" id="IPR000175">
    <property type="entry name" value="Na/ntran_symport"/>
</dbReference>
<evidence type="ECO:0000313" key="9">
    <source>
        <dbReference type="Proteomes" id="UP000602260"/>
    </source>
</evidence>
<dbReference type="GO" id="GO:0016020">
    <property type="term" value="C:membrane"/>
    <property type="evidence" value="ECO:0007669"/>
    <property type="project" value="UniProtKB-SubCell"/>
</dbReference>
<feature type="transmembrane region" description="Helical" evidence="7">
    <location>
        <begin position="44"/>
        <end position="64"/>
    </location>
</feature>
<name>A0A8J6IYR8_9FIRM</name>
<sequence length="457" mass="49104">METHHHKRSAFSGKLGFVLSAAGASVGLGNIWRFPYLAAKYGGGIFLLIYIILAFTFGYTMIMAETALGRMTKKSPVGAFSAFGKGPGLSFGGWINAIIPILIVPYYSVIGGWVIKYLVEYLRGGGSALAQDGYFSGFISNGVSVELCFLAFTLFTLAIIFAGVRNGVERVSKCMMPVLAVLSVIIAVYSVTRPGALAGVKYFLVPNLDNFSWMTVVSAMGQMFYSLSIAMGILITFGSYMKKDVSIEDSTTNVEIFDTAIAIMAGLMIIPAVFAFSGGDPDTLQAGPALMFITIPKVLDSMGMGTVVGVLFFVLVLFAAVTSSIALTESAVSTFEDELGWKRHKSTLLIGVIMVALGSLSALGYGPLGEVTVFGMQFLDLFDFLTNSVMMPIAAIAICLLVSRVIGVEKIEEEVTQEGGRFRRKAIFNFMIRYLCPLFAAIILVSSVANALGWIKM</sequence>
<dbReference type="NCBIfam" id="NF037979">
    <property type="entry name" value="Na_transp"/>
    <property type="match status" value="1"/>
</dbReference>
<comment type="similarity">
    <text evidence="6">Belongs to the sodium:neurotransmitter symporter (SNF) (TC 2.A.22) family.</text>
</comment>
<dbReference type="PANTHER" id="PTHR42948">
    <property type="entry name" value="TRANSPORTER"/>
    <property type="match status" value="1"/>
</dbReference>
<dbReference type="InterPro" id="IPR037272">
    <property type="entry name" value="SNS_sf"/>
</dbReference>
<dbReference type="GO" id="GO:0015293">
    <property type="term" value="F:symporter activity"/>
    <property type="evidence" value="ECO:0007669"/>
    <property type="project" value="UniProtKB-KW"/>
</dbReference>
<feature type="transmembrane region" description="Helical" evidence="7">
    <location>
        <begin position="388"/>
        <end position="406"/>
    </location>
</feature>
<protein>
    <recommendedName>
        <fullName evidence="6">Transporter</fullName>
    </recommendedName>
</protein>
<dbReference type="InterPro" id="IPR047218">
    <property type="entry name" value="YocR/YhdH-like"/>
</dbReference>
<evidence type="ECO:0000313" key="8">
    <source>
        <dbReference type="EMBL" id="MBC5716473.1"/>
    </source>
</evidence>
<comment type="subcellular location">
    <subcellularLocation>
        <location evidence="1">Membrane</location>
        <topology evidence="1">Multi-pass membrane protein</topology>
    </subcellularLocation>
</comment>
<dbReference type="SUPFAM" id="SSF161070">
    <property type="entry name" value="SNF-like"/>
    <property type="match status" value="1"/>
</dbReference>
<keyword evidence="3 6" id="KW-0812">Transmembrane</keyword>
<feature type="transmembrane region" description="Helical" evidence="7">
    <location>
        <begin position="94"/>
        <end position="115"/>
    </location>
</feature>
<reference evidence="8" key="1">
    <citation type="submission" date="2020-08" db="EMBL/GenBank/DDBJ databases">
        <title>Genome public.</title>
        <authorList>
            <person name="Liu C."/>
            <person name="Sun Q."/>
        </authorList>
    </citation>
    <scope>NUCLEOTIDE SEQUENCE</scope>
    <source>
        <strain evidence="8">BX5</strain>
    </source>
</reference>
<feature type="transmembrane region" description="Helical" evidence="7">
    <location>
        <begin position="211"/>
        <end position="235"/>
    </location>
</feature>
<feature type="transmembrane region" description="Helical" evidence="7">
    <location>
        <begin position="348"/>
        <end position="368"/>
    </location>
</feature>
<dbReference type="AlphaFoldDB" id="A0A8J6IYR8"/>